<evidence type="ECO:0000256" key="1">
    <source>
        <dbReference type="SAM" id="MobiDB-lite"/>
    </source>
</evidence>
<comment type="caution">
    <text evidence="3">The sequence shown here is derived from an EMBL/GenBank/DDBJ whole genome shotgun (WGS) entry which is preliminary data.</text>
</comment>
<keyword evidence="4" id="KW-1185">Reference proteome</keyword>
<feature type="chain" id="PRO_5031251608" description="Lipoprotein" evidence="2">
    <location>
        <begin position="21"/>
        <end position="184"/>
    </location>
</feature>
<accession>A0A7W4K7S7</accession>
<sequence length="184" mass="19521">MPRKSYRHLLYGIFVPLALAGCGYDDSRAAHWAQIGMIGMTSNDLQACAGPPDKAVTLNDTTRVFQYGYKPGVSGSFSISPLNLATINYGGNGSYCVTNVRLVGDRVTEVHYSGDNDKFIGTDGVCAAIVRGCVRQPEATMRPMQGGLFGPVSAFSAPPVPPQPASAVYNPQPLATAPRLVDKP</sequence>
<dbReference type="RefSeq" id="WP_182958367.1">
    <property type="nucleotide sequence ID" value="NZ_JABEQM010000007.1"/>
</dbReference>
<feature type="region of interest" description="Disordered" evidence="1">
    <location>
        <begin position="160"/>
        <end position="184"/>
    </location>
</feature>
<reference evidence="3 4" key="1">
    <citation type="submission" date="2020-04" db="EMBL/GenBank/DDBJ databases">
        <title>Description of novel Gluconacetobacter.</title>
        <authorList>
            <person name="Sombolestani A."/>
        </authorList>
    </citation>
    <scope>NUCLEOTIDE SEQUENCE [LARGE SCALE GENOMIC DNA]</scope>
    <source>
        <strain evidence="3 4">LMG 27802</strain>
    </source>
</reference>
<dbReference type="AlphaFoldDB" id="A0A7W4K7S7"/>
<evidence type="ECO:0000256" key="2">
    <source>
        <dbReference type="SAM" id="SignalP"/>
    </source>
</evidence>
<gene>
    <name evidence="3" type="ORF">HLH28_09910</name>
</gene>
<dbReference type="PROSITE" id="PS51257">
    <property type="entry name" value="PROKAR_LIPOPROTEIN"/>
    <property type="match status" value="1"/>
</dbReference>
<dbReference type="EMBL" id="JABEQM010000007">
    <property type="protein sequence ID" value="MBB2201886.1"/>
    <property type="molecule type" value="Genomic_DNA"/>
</dbReference>
<proteinExistence type="predicted"/>
<dbReference type="Proteomes" id="UP000578030">
    <property type="component" value="Unassembled WGS sequence"/>
</dbReference>
<protein>
    <recommendedName>
        <fullName evidence="5">Lipoprotein</fullName>
    </recommendedName>
</protein>
<evidence type="ECO:0000313" key="4">
    <source>
        <dbReference type="Proteomes" id="UP000578030"/>
    </source>
</evidence>
<evidence type="ECO:0008006" key="5">
    <source>
        <dbReference type="Google" id="ProtNLM"/>
    </source>
</evidence>
<organism evidence="3 4">
    <name type="scientific">Gluconacetobacter tumulisoli</name>
    <dbReference type="NCBI Taxonomy" id="1286189"/>
    <lineage>
        <taxon>Bacteria</taxon>
        <taxon>Pseudomonadati</taxon>
        <taxon>Pseudomonadota</taxon>
        <taxon>Alphaproteobacteria</taxon>
        <taxon>Acetobacterales</taxon>
        <taxon>Acetobacteraceae</taxon>
        <taxon>Gluconacetobacter</taxon>
    </lineage>
</organism>
<evidence type="ECO:0000313" key="3">
    <source>
        <dbReference type="EMBL" id="MBB2201886.1"/>
    </source>
</evidence>
<keyword evidence="2" id="KW-0732">Signal</keyword>
<feature type="signal peptide" evidence="2">
    <location>
        <begin position="1"/>
        <end position="20"/>
    </location>
</feature>
<name>A0A7W4K7S7_9PROT</name>